<dbReference type="AlphaFoldDB" id="A0A6J4U8L6"/>
<dbReference type="EMBL" id="CADCWD010000075">
    <property type="protein sequence ID" value="CAA9542810.1"/>
    <property type="molecule type" value="Genomic_DNA"/>
</dbReference>
<reference evidence="1" key="1">
    <citation type="submission" date="2020-02" db="EMBL/GenBank/DDBJ databases">
        <authorList>
            <person name="Meier V. D."/>
        </authorList>
    </citation>
    <scope>NUCLEOTIDE SEQUENCE</scope>
    <source>
        <strain evidence="1">AVDCRST_MAG23</strain>
    </source>
</reference>
<proteinExistence type="predicted"/>
<gene>
    <name evidence="1" type="ORF">AVDCRST_MAG23-2238</name>
</gene>
<evidence type="ECO:0000313" key="1">
    <source>
        <dbReference type="EMBL" id="CAA9542810.1"/>
    </source>
</evidence>
<name>A0A6J4U8L6_9SPHN</name>
<sequence>MILLCGGEAAAGVKTGGVFFLFVSFRGAGSHGGFKDLEVAARERPTRGLPMTISGFGGSRRPASWRDVPALHLVEGR</sequence>
<organism evidence="1">
    <name type="scientific">uncultured Sphingosinicella sp</name>
    <dbReference type="NCBI Taxonomy" id="478748"/>
    <lineage>
        <taxon>Bacteria</taxon>
        <taxon>Pseudomonadati</taxon>
        <taxon>Pseudomonadota</taxon>
        <taxon>Alphaproteobacteria</taxon>
        <taxon>Sphingomonadales</taxon>
        <taxon>Sphingosinicellaceae</taxon>
        <taxon>Sphingosinicella</taxon>
        <taxon>environmental samples</taxon>
    </lineage>
</organism>
<accession>A0A6J4U8L6</accession>
<protein>
    <submittedName>
        <fullName evidence="1">Uncharacterized protein</fullName>
    </submittedName>
</protein>